<dbReference type="Proteomes" id="UP000245624">
    <property type="component" value="Unassembled WGS sequence"/>
</dbReference>
<protein>
    <submittedName>
        <fullName evidence="2">Uncharacterized protein</fullName>
    </submittedName>
</protein>
<feature type="coiled-coil region" evidence="1">
    <location>
        <begin position="127"/>
        <end position="186"/>
    </location>
</feature>
<proteinExistence type="predicted"/>
<evidence type="ECO:0000313" key="3">
    <source>
        <dbReference type="Proteomes" id="UP000245624"/>
    </source>
</evidence>
<gene>
    <name evidence="2" type="ORF">DLJ74_07585</name>
</gene>
<dbReference type="RefSeq" id="WP_109984020.1">
    <property type="nucleotide sequence ID" value="NZ_QGTD01000008.1"/>
</dbReference>
<dbReference type="OrthoDB" id="2943895at2"/>
<keyword evidence="1" id="KW-0175">Coiled coil</keyword>
<comment type="caution">
    <text evidence="2">The sequence shown here is derived from an EMBL/GenBank/DDBJ whole genome shotgun (WGS) entry which is preliminary data.</text>
</comment>
<accession>A0A317KY22</accession>
<sequence length="240" mass="28518">MISNHFRQIIIQQFNDDYTREEDFVINTDKTSKTIKILYKFIRGYKLELSFDSIAQELMSISFSPGSILEQQEYSQIKTLNEVRKIIREWVRNINSEIVSSPIVRQINEQQSKVKEIEGMFNDFEDSNFNSDEIDKLKNKLDELEESLKNKINEDKDKEQENRFIIRELEKEIKTLKTQVGTLTKKNWLLSFSTKMFLFSQKHPKLTNFLGVSAYNFLPEDIKNEIPDEFKKLLPIKKEE</sequence>
<dbReference type="AlphaFoldDB" id="A0A317KY22"/>
<evidence type="ECO:0000313" key="2">
    <source>
        <dbReference type="EMBL" id="PWU68305.1"/>
    </source>
</evidence>
<keyword evidence="3" id="KW-1185">Reference proteome</keyword>
<evidence type="ECO:0000256" key="1">
    <source>
        <dbReference type="SAM" id="Coils"/>
    </source>
</evidence>
<organism evidence="2 3">
    <name type="scientific">Gracilibacillus dipsosauri</name>
    <dbReference type="NCBI Taxonomy" id="178340"/>
    <lineage>
        <taxon>Bacteria</taxon>
        <taxon>Bacillati</taxon>
        <taxon>Bacillota</taxon>
        <taxon>Bacilli</taxon>
        <taxon>Bacillales</taxon>
        <taxon>Bacillaceae</taxon>
        <taxon>Gracilibacillus</taxon>
    </lineage>
</organism>
<dbReference type="EMBL" id="QGTD01000008">
    <property type="protein sequence ID" value="PWU68305.1"/>
    <property type="molecule type" value="Genomic_DNA"/>
</dbReference>
<reference evidence="2 3" key="1">
    <citation type="submission" date="2018-05" db="EMBL/GenBank/DDBJ databases">
        <title>Genomic analysis of Gracilibacillus dipsosauri DD1 reveals novel features of a salt-tolerant amylase.</title>
        <authorList>
            <person name="Deutch C.E."/>
            <person name="Yang S."/>
        </authorList>
    </citation>
    <scope>NUCLEOTIDE SEQUENCE [LARGE SCALE GENOMIC DNA]</scope>
    <source>
        <strain evidence="2 3">DD1</strain>
    </source>
</reference>
<name>A0A317KY22_9BACI</name>